<dbReference type="PANTHER" id="PTHR35811">
    <property type="entry name" value="SLR1870 PROTEIN"/>
    <property type="match status" value="1"/>
</dbReference>
<dbReference type="Pfam" id="PF01936">
    <property type="entry name" value="NYN"/>
    <property type="match status" value="1"/>
</dbReference>
<feature type="region of interest" description="Disordered" evidence="1">
    <location>
        <begin position="171"/>
        <end position="199"/>
    </location>
</feature>
<dbReference type="EMBL" id="WTVQ01000006">
    <property type="protein sequence ID" value="NMG74224.1"/>
    <property type="molecule type" value="Genomic_DNA"/>
</dbReference>
<dbReference type="PANTHER" id="PTHR35811:SF1">
    <property type="entry name" value="HTH OST-TYPE DOMAIN-CONTAINING PROTEIN"/>
    <property type="match status" value="1"/>
</dbReference>
<evidence type="ECO:0000313" key="3">
    <source>
        <dbReference type="EMBL" id="NMG74224.1"/>
    </source>
</evidence>
<sequence length="507" mass="56517">MKSALFVDFDNVYSGLRKLDQAIADRFARQPLEWMNWVVQSLELPDHVPEDARRRVLVRRCYLNPQAYQRFRPSFNLAGFEIIDCPALTGEGKTSTDIHMVLDIIDLLQHETRYDEFIVFSADADFTPVLRKLRRWDRRTTVLAIGFPSAAYRASADLLIDQDDFVRSALGFKDEEEVPKPESAASSPSKEPDDPELANSARRLVEQAVAESSAPVPLAKLAARILSSVGDMDASTWAGYGSFRGLLESWSLAPLKITTSGGGTIYDPRRHSPPAVSTVAPSRSPDKELHDIVDLIRQEVARSSSSIPCSRLASLVTTQHGTIAADWNGKGTFRKFVEALDLTPLEFDWASSGGVLRDPHRHAASSGRSIKPINGNAAQWTDDQDLLPIACQIHEVSSVPLLSPKDYRGLFRIIEQDVREHPFDLKETGKRVRDRLREGGHGGSRLDVNWVLRGLLMRGHTFGKGEDDAKSLSLKTANNVRSLCLREQMVLDKTMEGAITRWFSGQM</sequence>
<keyword evidence="4" id="KW-1185">Reference proteome</keyword>
<dbReference type="Proteomes" id="UP000648984">
    <property type="component" value="Unassembled WGS sequence"/>
</dbReference>
<feature type="region of interest" description="Disordered" evidence="1">
    <location>
        <begin position="264"/>
        <end position="285"/>
    </location>
</feature>
<name>A0ABX1Q785_9RHOO</name>
<comment type="caution">
    <text evidence="3">The sequence shown here is derived from an EMBL/GenBank/DDBJ whole genome shotgun (WGS) entry which is preliminary data.</text>
</comment>
<accession>A0ABX1Q785</accession>
<evidence type="ECO:0000313" key="4">
    <source>
        <dbReference type="Proteomes" id="UP000648984"/>
    </source>
</evidence>
<dbReference type="InterPro" id="IPR021139">
    <property type="entry name" value="NYN"/>
</dbReference>
<protein>
    <submittedName>
        <fullName evidence="3">NYN domain-containing protein</fullName>
    </submittedName>
</protein>
<gene>
    <name evidence="3" type="ORF">GPA25_05575</name>
</gene>
<dbReference type="RefSeq" id="WP_169259370.1">
    <property type="nucleotide sequence ID" value="NZ_WTVQ01000006.1"/>
</dbReference>
<organism evidence="3 4">
    <name type="scientific">Aromatoleum diolicum</name>
    <dbReference type="NCBI Taxonomy" id="75796"/>
    <lineage>
        <taxon>Bacteria</taxon>
        <taxon>Pseudomonadati</taxon>
        <taxon>Pseudomonadota</taxon>
        <taxon>Betaproteobacteria</taxon>
        <taxon>Rhodocyclales</taxon>
        <taxon>Rhodocyclaceae</taxon>
        <taxon>Aromatoleum</taxon>
    </lineage>
</organism>
<reference evidence="3 4" key="1">
    <citation type="submission" date="2019-12" db="EMBL/GenBank/DDBJ databases">
        <title>Comparative genomics gives insights into the taxonomy of the Azoarcus-Aromatoleum group and reveals separate origins of nif in the plant-associated Azoarcus and non-plant-associated Aromatoleum sub-groups.</title>
        <authorList>
            <person name="Lafos M."/>
            <person name="Maluk M."/>
            <person name="Batista M."/>
            <person name="Junghare M."/>
            <person name="Carmona M."/>
            <person name="Faoro H."/>
            <person name="Cruz L.M."/>
            <person name="Battistoni F."/>
            <person name="De Souza E."/>
            <person name="Pedrosa F."/>
            <person name="Chen W.-M."/>
            <person name="Poole P.S."/>
            <person name="Dixon R.A."/>
            <person name="James E.K."/>
        </authorList>
    </citation>
    <scope>NUCLEOTIDE SEQUENCE [LARGE SCALE GENOMIC DNA]</scope>
    <source>
        <strain evidence="3 4">22Lin</strain>
    </source>
</reference>
<dbReference type="Gene3D" id="3.40.50.1010">
    <property type="entry name" value="5'-nuclease"/>
    <property type="match status" value="1"/>
</dbReference>
<feature type="domain" description="NYN" evidence="2">
    <location>
        <begin position="3"/>
        <end position="158"/>
    </location>
</feature>
<evidence type="ECO:0000259" key="2">
    <source>
        <dbReference type="Pfam" id="PF01936"/>
    </source>
</evidence>
<evidence type="ECO:0000256" key="1">
    <source>
        <dbReference type="SAM" id="MobiDB-lite"/>
    </source>
</evidence>
<proteinExistence type="predicted"/>